<dbReference type="GO" id="GO:0016836">
    <property type="term" value="F:hydro-lyase activity"/>
    <property type="evidence" value="ECO:0007669"/>
    <property type="project" value="InterPro"/>
</dbReference>
<dbReference type="Pfam" id="PF00694">
    <property type="entry name" value="Aconitase_C"/>
    <property type="match status" value="1"/>
</dbReference>
<accession>X1TDV3</accession>
<sequence length="115" mass="12837">MKYTGKMWFLQDNNINTDQIFPGKYTYDPLTPEQMAEHALEDYIPSFAKDVQKGDILITGQNFGSGSSREQAVTCLKASGVATIIGISFGRIFYRNAINNAFPLIQSPKAVSYIF</sequence>
<protein>
    <recommendedName>
        <fullName evidence="3">Aconitase A/isopropylmalate dehydratase small subunit swivel domain-containing protein</fullName>
    </recommendedName>
</protein>
<gene>
    <name evidence="4" type="ORF">S12H4_34231</name>
</gene>
<dbReference type="PANTHER" id="PTHR43345:SF2">
    <property type="entry name" value="3-ISOPROPYLMALATE DEHYDRATASE SMALL SUBUNIT 1"/>
    <property type="match status" value="1"/>
</dbReference>
<feature type="domain" description="Aconitase A/isopropylmalate dehydratase small subunit swivel" evidence="3">
    <location>
        <begin position="14"/>
        <end position="102"/>
    </location>
</feature>
<dbReference type="InterPro" id="IPR000573">
    <property type="entry name" value="AconitaseA/IPMdHydase_ssu_swvl"/>
</dbReference>
<evidence type="ECO:0000256" key="2">
    <source>
        <dbReference type="ARBA" id="ARBA00023239"/>
    </source>
</evidence>
<dbReference type="InterPro" id="IPR050075">
    <property type="entry name" value="LeuD"/>
</dbReference>
<dbReference type="SUPFAM" id="SSF52016">
    <property type="entry name" value="LeuD/IlvD-like"/>
    <property type="match status" value="1"/>
</dbReference>
<dbReference type="InterPro" id="IPR015928">
    <property type="entry name" value="Aconitase/3IPM_dehydase_swvl"/>
</dbReference>
<dbReference type="InterPro" id="IPR011827">
    <property type="entry name" value="LeuD_type2/HacB/DmdB"/>
</dbReference>
<comment type="caution">
    <text evidence="4">The sequence shown here is derived from an EMBL/GenBank/DDBJ whole genome shotgun (WGS) entry which is preliminary data.</text>
</comment>
<dbReference type="AlphaFoldDB" id="X1TDV3"/>
<proteinExistence type="inferred from homology"/>
<feature type="non-terminal residue" evidence="4">
    <location>
        <position position="115"/>
    </location>
</feature>
<evidence type="ECO:0000256" key="1">
    <source>
        <dbReference type="ARBA" id="ARBA00009869"/>
    </source>
</evidence>
<organism evidence="4">
    <name type="scientific">marine sediment metagenome</name>
    <dbReference type="NCBI Taxonomy" id="412755"/>
    <lineage>
        <taxon>unclassified sequences</taxon>
        <taxon>metagenomes</taxon>
        <taxon>ecological metagenomes</taxon>
    </lineage>
</organism>
<dbReference type="EMBL" id="BARW01020238">
    <property type="protein sequence ID" value="GAI89526.1"/>
    <property type="molecule type" value="Genomic_DNA"/>
</dbReference>
<dbReference type="Gene3D" id="3.20.19.10">
    <property type="entry name" value="Aconitase, domain 4"/>
    <property type="match status" value="1"/>
</dbReference>
<evidence type="ECO:0000313" key="4">
    <source>
        <dbReference type="EMBL" id="GAI89526.1"/>
    </source>
</evidence>
<reference evidence="4" key="1">
    <citation type="journal article" date="2014" name="Front. Microbiol.">
        <title>High frequency of phylogenetically diverse reductive dehalogenase-homologous genes in deep subseafloor sedimentary metagenomes.</title>
        <authorList>
            <person name="Kawai M."/>
            <person name="Futagami T."/>
            <person name="Toyoda A."/>
            <person name="Takaki Y."/>
            <person name="Nishi S."/>
            <person name="Hori S."/>
            <person name="Arai W."/>
            <person name="Tsubouchi T."/>
            <person name="Morono Y."/>
            <person name="Uchiyama I."/>
            <person name="Ito T."/>
            <person name="Fujiyama A."/>
            <person name="Inagaki F."/>
            <person name="Takami H."/>
        </authorList>
    </citation>
    <scope>NUCLEOTIDE SEQUENCE</scope>
    <source>
        <strain evidence="4">Expedition CK06-06</strain>
    </source>
</reference>
<evidence type="ECO:0000259" key="3">
    <source>
        <dbReference type="Pfam" id="PF00694"/>
    </source>
</evidence>
<dbReference type="PANTHER" id="PTHR43345">
    <property type="entry name" value="3-ISOPROPYLMALATE DEHYDRATASE SMALL SUBUNIT 2-RELATED-RELATED"/>
    <property type="match status" value="1"/>
</dbReference>
<comment type="similarity">
    <text evidence="1">Belongs to the LeuD family. LeuD type 2 subfamily.</text>
</comment>
<dbReference type="NCBIfam" id="TIGR02087">
    <property type="entry name" value="LEUD_arch"/>
    <property type="match status" value="1"/>
</dbReference>
<keyword evidence="2" id="KW-0456">Lyase</keyword>
<name>X1TDV3_9ZZZZ</name>